<dbReference type="AlphaFoldDB" id="A0A0G9MTW3"/>
<dbReference type="RefSeq" id="WP_047003823.1">
    <property type="nucleotide sequence ID" value="NZ_LBHB01000002.1"/>
</dbReference>
<evidence type="ECO:0000313" key="1">
    <source>
        <dbReference type="EMBL" id="KLE34177.1"/>
    </source>
</evidence>
<dbReference type="InterPro" id="IPR004951">
    <property type="entry name" value="DUF268_CAE_spp"/>
</dbReference>
<protein>
    <recommendedName>
        <fullName evidence="3">DUF268 domain-containing protein</fullName>
    </recommendedName>
</protein>
<organism evidence="1 2">
    <name type="scientific">Aurantiacibacter luteus</name>
    <dbReference type="NCBI Taxonomy" id="1581420"/>
    <lineage>
        <taxon>Bacteria</taxon>
        <taxon>Pseudomonadati</taxon>
        <taxon>Pseudomonadota</taxon>
        <taxon>Alphaproteobacteria</taxon>
        <taxon>Sphingomonadales</taxon>
        <taxon>Erythrobacteraceae</taxon>
        <taxon>Aurantiacibacter</taxon>
    </lineage>
</organism>
<gene>
    <name evidence="1" type="ORF">AAW00_07860</name>
</gene>
<proteinExistence type="predicted"/>
<dbReference type="Proteomes" id="UP000053464">
    <property type="component" value="Unassembled WGS sequence"/>
</dbReference>
<dbReference type="InterPro" id="IPR029063">
    <property type="entry name" value="SAM-dependent_MTases_sf"/>
</dbReference>
<accession>A0A0G9MTW3</accession>
<dbReference type="Pfam" id="PF03269">
    <property type="entry name" value="DUF268"/>
    <property type="match status" value="1"/>
</dbReference>
<dbReference type="STRING" id="1581420.AAW00_07860"/>
<name>A0A0G9MTW3_9SPHN</name>
<evidence type="ECO:0000313" key="2">
    <source>
        <dbReference type="Proteomes" id="UP000053464"/>
    </source>
</evidence>
<keyword evidence="2" id="KW-1185">Reference proteome</keyword>
<dbReference type="EMBL" id="LBHB01000002">
    <property type="protein sequence ID" value="KLE34177.1"/>
    <property type="molecule type" value="Genomic_DNA"/>
</dbReference>
<reference evidence="1 2" key="1">
    <citation type="submission" date="2015-04" db="EMBL/GenBank/DDBJ databases">
        <title>The draft genome sequence of Erythrobacter luteus KA37.</title>
        <authorList>
            <person name="Zhuang L."/>
            <person name="Liu Y."/>
            <person name="Shao Z."/>
        </authorList>
    </citation>
    <scope>NUCLEOTIDE SEQUENCE [LARGE SCALE GENOMIC DNA]</scope>
    <source>
        <strain evidence="1 2">KA37</strain>
    </source>
</reference>
<dbReference type="SUPFAM" id="SSF53335">
    <property type="entry name" value="S-adenosyl-L-methionine-dependent methyltransferases"/>
    <property type="match status" value="1"/>
</dbReference>
<dbReference type="PATRIC" id="fig|1581420.6.peg.1611"/>
<comment type="caution">
    <text evidence="1">The sequence shown here is derived from an EMBL/GenBank/DDBJ whole genome shotgun (WGS) entry which is preliminary data.</text>
</comment>
<evidence type="ECO:0008006" key="3">
    <source>
        <dbReference type="Google" id="ProtNLM"/>
    </source>
</evidence>
<sequence length="258" mass="29179">MQKPNSLRRSLKMIVNGIGLYPGRVRAVKNYTKYRAQRDEFLRQGGTITENSMILYDFADNAGTASGDYFHQDLLVAKLIFEAQPRRHIDVASRVDGFVAHLACFREVEVVDVRPLPASVHSNIKFVQADLTQPQQLGEADSVSCLHAIEHFGLGRYSDPIDVDGHNKGVYNLIDLTEVGGRLYLSFPISRANEVQFNEQRVFHPNWILAHPGIVERMQLVRFDYVDDQGDLHLDCAIEGKALDLDYGCGIFTFQKVR</sequence>